<evidence type="ECO:0000313" key="3">
    <source>
        <dbReference type="Proteomes" id="UP000050761"/>
    </source>
</evidence>
<dbReference type="OrthoDB" id="5853941at2759"/>
<feature type="coiled-coil region" evidence="1">
    <location>
        <begin position="69"/>
        <end position="96"/>
    </location>
</feature>
<reference evidence="2 3" key="1">
    <citation type="submission" date="2018-11" db="EMBL/GenBank/DDBJ databases">
        <authorList>
            <consortium name="Pathogen Informatics"/>
        </authorList>
    </citation>
    <scope>NUCLEOTIDE SEQUENCE [LARGE SCALE GENOMIC DNA]</scope>
</reference>
<proteinExistence type="predicted"/>
<dbReference type="EMBL" id="UZAH01029738">
    <property type="protein sequence ID" value="VDP07647.1"/>
    <property type="molecule type" value="Genomic_DNA"/>
</dbReference>
<dbReference type="Proteomes" id="UP000050761">
    <property type="component" value="Unassembled WGS sequence"/>
</dbReference>
<gene>
    <name evidence="2" type="ORF">HPBE_LOCUS16999</name>
</gene>
<evidence type="ECO:0000256" key="1">
    <source>
        <dbReference type="SAM" id="Coils"/>
    </source>
</evidence>
<reference evidence="4" key="2">
    <citation type="submission" date="2019-09" db="UniProtKB">
        <authorList>
            <consortium name="WormBaseParasite"/>
        </authorList>
    </citation>
    <scope>IDENTIFICATION</scope>
</reference>
<sequence>MPRVLLRHPSHTLGSIIHLMAEFFEAEKTTKTDIWMLVGLHKQLYSPITLGRVHMTDGRMELEEDPILDDEIREAVENMREDLEKARREHNSDDEDNIDWTSVCASLSATLDPDERSSTNHGGFGAVLRSPADRGHVQYQCLDDCFSSSKLGDIEGISFSGALAKKPIVDVWSAWKTASIFVRNDKDLPTKMKMYREHAVVLDVDALSKVLKAAYDTCMEWTDFICSTTGVTRHAPVDSYAVERFYDTALRKVKDVIAGRAKRSRPTKEGPVGFAAPDCARMLEDDGGNIGIRAKVVVTFQQLKEQVVEWKSFGTW</sequence>
<keyword evidence="1" id="KW-0175">Coiled coil</keyword>
<evidence type="ECO:0000313" key="4">
    <source>
        <dbReference type="WBParaSite" id="HPBE_0001700201-mRNA-1"/>
    </source>
</evidence>
<dbReference type="WBParaSite" id="HPBE_0001700201-mRNA-1">
    <property type="protein sequence ID" value="HPBE_0001700201-mRNA-1"/>
    <property type="gene ID" value="HPBE_0001700201"/>
</dbReference>
<protein>
    <submittedName>
        <fullName evidence="4">Pkinase_fungal domain-containing protein</fullName>
    </submittedName>
</protein>
<dbReference type="AlphaFoldDB" id="A0A183G5S2"/>
<accession>A0A183G5S2</accession>
<evidence type="ECO:0000313" key="2">
    <source>
        <dbReference type="EMBL" id="VDP07647.1"/>
    </source>
</evidence>
<accession>A0A3P8A1H8</accession>
<organism evidence="3 4">
    <name type="scientific">Heligmosomoides polygyrus</name>
    <name type="common">Parasitic roundworm</name>
    <dbReference type="NCBI Taxonomy" id="6339"/>
    <lineage>
        <taxon>Eukaryota</taxon>
        <taxon>Metazoa</taxon>
        <taxon>Ecdysozoa</taxon>
        <taxon>Nematoda</taxon>
        <taxon>Chromadorea</taxon>
        <taxon>Rhabditida</taxon>
        <taxon>Rhabditina</taxon>
        <taxon>Rhabditomorpha</taxon>
        <taxon>Strongyloidea</taxon>
        <taxon>Heligmosomidae</taxon>
        <taxon>Heligmosomoides</taxon>
    </lineage>
</organism>
<name>A0A183G5S2_HELPZ</name>
<keyword evidence="3" id="KW-1185">Reference proteome</keyword>